<comment type="caution">
    <text evidence="1">The sequence shown here is derived from an EMBL/GenBank/DDBJ whole genome shotgun (WGS) entry which is preliminary data.</text>
</comment>
<sequence length="164" mass="19020">MLAQSKEIMRKLYRIIMKLRDQKLIPMIEALYTQATESIQRLWNIISGTRTKPFLPQAFNNMAVICHYSRSTKVLSSGVASDPKDNGAQVKKNRLPSRYEVGNFTVRFKGRNHLFRPGEKRPFYRVFELRRLGSIKLLSLEQAIALSPGNYIEAPNCEITRRFE</sequence>
<evidence type="ECO:0000313" key="2">
    <source>
        <dbReference type="Proteomes" id="UP000317650"/>
    </source>
</evidence>
<accession>A0A4S8I3Y0</accession>
<evidence type="ECO:0000313" key="1">
    <source>
        <dbReference type="EMBL" id="THU42441.1"/>
    </source>
</evidence>
<dbReference type="Proteomes" id="UP000317650">
    <property type="component" value="Unassembled WGS sequence"/>
</dbReference>
<protein>
    <submittedName>
        <fullName evidence="1">Uncharacterized protein</fullName>
    </submittedName>
</protein>
<organism evidence="1 2">
    <name type="scientific">Musa balbisiana</name>
    <name type="common">Banana</name>
    <dbReference type="NCBI Taxonomy" id="52838"/>
    <lineage>
        <taxon>Eukaryota</taxon>
        <taxon>Viridiplantae</taxon>
        <taxon>Streptophyta</taxon>
        <taxon>Embryophyta</taxon>
        <taxon>Tracheophyta</taxon>
        <taxon>Spermatophyta</taxon>
        <taxon>Magnoliopsida</taxon>
        <taxon>Liliopsida</taxon>
        <taxon>Zingiberales</taxon>
        <taxon>Musaceae</taxon>
        <taxon>Musa</taxon>
    </lineage>
</organism>
<name>A0A4S8I3Y0_MUSBA</name>
<gene>
    <name evidence="1" type="ORF">C4D60_Mb00t17960</name>
</gene>
<proteinExistence type="predicted"/>
<keyword evidence="2" id="KW-1185">Reference proteome</keyword>
<dbReference type="EMBL" id="PYDT01001593">
    <property type="protein sequence ID" value="THU42441.1"/>
    <property type="molecule type" value="Genomic_DNA"/>
</dbReference>
<dbReference type="AlphaFoldDB" id="A0A4S8I3Y0"/>
<dbReference type="STRING" id="52838.A0A4S8I3Y0"/>
<reference evidence="1 2" key="1">
    <citation type="journal article" date="2019" name="Nat. Plants">
        <title>Genome sequencing of Musa balbisiana reveals subgenome evolution and function divergence in polyploid bananas.</title>
        <authorList>
            <person name="Yao X."/>
        </authorList>
    </citation>
    <scope>NUCLEOTIDE SEQUENCE [LARGE SCALE GENOMIC DNA]</scope>
    <source>
        <strain evidence="2">cv. DH-PKW</strain>
        <tissue evidence="1">Leaves</tissue>
    </source>
</reference>